<dbReference type="Gene3D" id="1.10.260.40">
    <property type="entry name" value="lambda repressor-like DNA-binding domains"/>
    <property type="match status" value="1"/>
</dbReference>
<dbReference type="InterPro" id="IPR001387">
    <property type="entry name" value="Cro/C1-type_HTH"/>
</dbReference>
<proteinExistence type="predicted"/>
<name>A0A6N8FH16_9BACI</name>
<dbReference type="AlphaFoldDB" id="A0A6N8FH16"/>
<sequence length="55" mass="6276">MLTGLSPSFLYRLENGERHQPSVQTVVKIAKVLELDLMFLVHVIIQKEKETLLLG</sequence>
<dbReference type="CDD" id="cd00093">
    <property type="entry name" value="HTH_XRE"/>
    <property type="match status" value="1"/>
</dbReference>
<evidence type="ECO:0000313" key="3">
    <source>
        <dbReference type="Proteomes" id="UP000469125"/>
    </source>
</evidence>
<dbReference type="SUPFAM" id="SSF47413">
    <property type="entry name" value="lambda repressor-like DNA-binding domains"/>
    <property type="match status" value="1"/>
</dbReference>
<keyword evidence="3" id="KW-1185">Reference proteome</keyword>
<organism evidence="2 3">
    <name type="scientific">Ornithinibacillus caprae</name>
    <dbReference type="NCBI Taxonomy" id="2678566"/>
    <lineage>
        <taxon>Bacteria</taxon>
        <taxon>Bacillati</taxon>
        <taxon>Bacillota</taxon>
        <taxon>Bacilli</taxon>
        <taxon>Bacillales</taxon>
        <taxon>Bacillaceae</taxon>
        <taxon>Ornithinibacillus</taxon>
    </lineage>
</organism>
<comment type="caution">
    <text evidence="2">The sequence shown here is derived from an EMBL/GenBank/DDBJ whole genome shotgun (WGS) entry which is preliminary data.</text>
</comment>
<feature type="domain" description="HTH cro/C1-type" evidence="1">
    <location>
        <begin position="2"/>
        <end position="40"/>
    </location>
</feature>
<evidence type="ECO:0000313" key="2">
    <source>
        <dbReference type="EMBL" id="MUK88511.1"/>
    </source>
</evidence>
<dbReference type="Pfam" id="PF01381">
    <property type="entry name" value="HTH_3"/>
    <property type="match status" value="1"/>
</dbReference>
<gene>
    <name evidence="2" type="ORF">GMD78_08910</name>
</gene>
<dbReference type="EMBL" id="WOCA01000005">
    <property type="protein sequence ID" value="MUK88511.1"/>
    <property type="molecule type" value="Genomic_DNA"/>
</dbReference>
<evidence type="ECO:0000259" key="1">
    <source>
        <dbReference type="PROSITE" id="PS50943"/>
    </source>
</evidence>
<accession>A0A6N8FH16</accession>
<protein>
    <submittedName>
        <fullName evidence="2">Helix-turn-helix domain-containing protein</fullName>
    </submittedName>
</protein>
<reference evidence="2 3" key="1">
    <citation type="submission" date="2019-11" db="EMBL/GenBank/DDBJ databases">
        <authorList>
            <person name="Li X."/>
        </authorList>
    </citation>
    <scope>NUCLEOTIDE SEQUENCE [LARGE SCALE GENOMIC DNA]</scope>
    <source>
        <strain evidence="2 3">L9</strain>
    </source>
</reference>
<dbReference type="InterPro" id="IPR010982">
    <property type="entry name" value="Lambda_DNA-bd_dom_sf"/>
</dbReference>
<dbReference type="GO" id="GO:0003677">
    <property type="term" value="F:DNA binding"/>
    <property type="evidence" value="ECO:0007669"/>
    <property type="project" value="InterPro"/>
</dbReference>
<dbReference type="Proteomes" id="UP000469125">
    <property type="component" value="Unassembled WGS sequence"/>
</dbReference>
<dbReference type="PROSITE" id="PS50943">
    <property type="entry name" value="HTH_CROC1"/>
    <property type="match status" value="1"/>
</dbReference>